<evidence type="ECO:0000256" key="2">
    <source>
        <dbReference type="ARBA" id="ARBA00023015"/>
    </source>
</evidence>
<dbReference type="EMBL" id="JACRSY010000057">
    <property type="protein sequence ID" value="MBC8581522.1"/>
    <property type="molecule type" value="Genomic_DNA"/>
</dbReference>
<dbReference type="Gene3D" id="1.10.1660.10">
    <property type="match status" value="1"/>
</dbReference>
<sequence>MHKNAISSGEFAKLCNTSKETLRHYKDIGLLTPRYEAENGYQYYDAEQFYDYYAIAIFKKTGTSLAKIKECMSHQNIPSILKTLSDQQEALIKEKRKIEQMQFVVKNALLNMSMGLYHNPTDSTPQIDFFDKEHLLAVPHNEFSISQEDQDDEDRILISVLRKYKEICDTYNVQTDYQLGAIMSFDSKRITHLYTRVNKTYKNPYYQQKPAGKYLYSIHKGNWDLSATYEKFFSYIKQNHIRTIGDIYAYDLAGFMINGVENNSMTIISIQVV</sequence>
<accession>A0A926ENW2</accession>
<dbReference type="AlphaFoldDB" id="A0A926ENW2"/>
<keyword evidence="4" id="KW-0804">Transcription</keyword>
<keyword evidence="1" id="KW-0678">Repressor</keyword>
<keyword evidence="3" id="KW-0238">DNA-binding</keyword>
<dbReference type="InterPro" id="IPR009061">
    <property type="entry name" value="DNA-bd_dom_put_sf"/>
</dbReference>
<comment type="caution">
    <text evidence="6">The sequence shown here is derived from an EMBL/GenBank/DDBJ whole genome shotgun (WGS) entry which is preliminary data.</text>
</comment>
<evidence type="ECO:0000256" key="3">
    <source>
        <dbReference type="ARBA" id="ARBA00023125"/>
    </source>
</evidence>
<dbReference type="SMART" id="SM00422">
    <property type="entry name" value="HTH_MERR"/>
    <property type="match status" value="1"/>
</dbReference>
<dbReference type="InterPro" id="IPR011256">
    <property type="entry name" value="Reg_factor_effector_dom_sf"/>
</dbReference>
<keyword evidence="2" id="KW-0805">Transcription regulation</keyword>
<reference evidence="6" key="1">
    <citation type="submission" date="2020-08" db="EMBL/GenBank/DDBJ databases">
        <title>Genome public.</title>
        <authorList>
            <person name="Liu C."/>
            <person name="Sun Q."/>
        </authorList>
    </citation>
    <scope>NUCLEOTIDE SEQUENCE</scope>
    <source>
        <strain evidence="6">NSJ-12</strain>
    </source>
</reference>
<feature type="domain" description="HTH merR-type" evidence="5">
    <location>
        <begin position="5"/>
        <end position="74"/>
    </location>
</feature>
<dbReference type="PROSITE" id="PS50937">
    <property type="entry name" value="HTH_MERR_2"/>
    <property type="match status" value="1"/>
</dbReference>
<evidence type="ECO:0000313" key="6">
    <source>
        <dbReference type="EMBL" id="MBC8581522.1"/>
    </source>
</evidence>
<dbReference type="GO" id="GO:0003700">
    <property type="term" value="F:DNA-binding transcription factor activity"/>
    <property type="evidence" value="ECO:0007669"/>
    <property type="project" value="InterPro"/>
</dbReference>
<dbReference type="PANTHER" id="PTHR30204:SF69">
    <property type="entry name" value="MERR-FAMILY TRANSCRIPTIONAL REGULATOR"/>
    <property type="match status" value="1"/>
</dbReference>
<dbReference type="SUPFAM" id="SSF46955">
    <property type="entry name" value="Putative DNA-binding domain"/>
    <property type="match status" value="1"/>
</dbReference>
<dbReference type="PANTHER" id="PTHR30204">
    <property type="entry name" value="REDOX-CYCLING DRUG-SENSING TRANSCRIPTIONAL ACTIVATOR SOXR"/>
    <property type="match status" value="1"/>
</dbReference>
<dbReference type="Proteomes" id="UP000655830">
    <property type="component" value="Unassembled WGS sequence"/>
</dbReference>
<dbReference type="Gene3D" id="3.20.80.10">
    <property type="entry name" value="Regulatory factor, effector binding domain"/>
    <property type="match status" value="1"/>
</dbReference>
<evidence type="ECO:0000259" key="5">
    <source>
        <dbReference type="PROSITE" id="PS50937"/>
    </source>
</evidence>
<dbReference type="SUPFAM" id="SSF55136">
    <property type="entry name" value="Probable bacterial effector-binding domain"/>
    <property type="match status" value="1"/>
</dbReference>
<keyword evidence="7" id="KW-1185">Reference proteome</keyword>
<gene>
    <name evidence="6" type="ORF">H8718_18730</name>
</gene>
<evidence type="ECO:0000256" key="1">
    <source>
        <dbReference type="ARBA" id="ARBA00022491"/>
    </source>
</evidence>
<proteinExistence type="predicted"/>
<evidence type="ECO:0000313" key="7">
    <source>
        <dbReference type="Proteomes" id="UP000655830"/>
    </source>
</evidence>
<dbReference type="InterPro" id="IPR000551">
    <property type="entry name" value="MerR-type_HTH_dom"/>
</dbReference>
<dbReference type="InterPro" id="IPR047057">
    <property type="entry name" value="MerR_fam"/>
</dbReference>
<organism evidence="6 7">
    <name type="scientific">Zhenhengia yiwuensis</name>
    <dbReference type="NCBI Taxonomy" id="2763666"/>
    <lineage>
        <taxon>Bacteria</taxon>
        <taxon>Bacillati</taxon>
        <taxon>Bacillota</taxon>
        <taxon>Clostridia</taxon>
        <taxon>Lachnospirales</taxon>
        <taxon>Lachnospiraceae</taxon>
        <taxon>Zhenhengia</taxon>
    </lineage>
</organism>
<name>A0A926ENW2_9FIRM</name>
<dbReference type="RefSeq" id="WP_249334481.1">
    <property type="nucleotide sequence ID" value="NZ_JACRSY010000057.1"/>
</dbReference>
<protein>
    <submittedName>
        <fullName evidence="6">MerR family transcriptional regulator</fullName>
    </submittedName>
</protein>
<dbReference type="Pfam" id="PF13411">
    <property type="entry name" value="MerR_1"/>
    <property type="match status" value="1"/>
</dbReference>
<evidence type="ECO:0000256" key="4">
    <source>
        <dbReference type="ARBA" id="ARBA00023163"/>
    </source>
</evidence>
<dbReference type="GO" id="GO:0003677">
    <property type="term" value="F:DNA binding"/>
    <property type="evidence" value="ECO:0007669"/>
    <property type="project" value="UniProtKB-KW"/>
</dbReference>